<evidence type="ECO:0000256" key="5">
    <source>
        <dbReference type="SAM" id="Phobius"/>
    </source>
</evidence>
<evidence type="ECO:0000313" key="6">
    <source>
        <dbReference type="EMBL" id="GFZ30319.1"/>
    </source>
</evidence>
<dbReference type="Proteomes" id="UP000663802">
    <property type="component" value="Unassembled WGS sequence"/>
</dbReference>
<evidence type="ECO:0000256" key="4">
    <source>
        <dbReference type="ARBA" id="ARBA00023136"/>
    </source>
</evidence>
<dbReference type="InterPro" id="IPR007318">
    <property type="entry name" value="Phopholipid_MeTrfase"/>
</dbReference>
<evidence type="ECO:0008006" key="8">
    <source>
        <dbReference type="Google" id="ProtNLM"/>
    </source>
</evidence>
<feature type="transmembrane region" description="Helical" evidence="5">
    <location>
        <begin position="46"/>
        <end position="70"/>
    </location>
</feature>
<comment type="caution">
    <text evidence="6">The sequence shown here is derived from an EMBL/GenBank/DDBJ whole genome shotgun (WGS) entry which is preliminary data.</text>
</comment>
<feature type="transmembrane region" description="Helical" evidence="5">
    <location>
        <begin position="82"/>
        <end position="104"/>
    </location>
</feature>
<organism evidence="6 7">
    <name type="scientific">Clostridium zeae</name>
    <dbReference type="NCBI Taxonomy" id="2759022"/>
    <lineage>
        <taxon>Bacteria</taxon>
        <taxon>Bacillati</taxon>
        <taxon>Bacillota</taxon>
        <taxon>Clostridia</taxon>
        <taxon>Eubacteriales</taxon>
        <taxon>Clostridiaceae</taxon>
        <taxon>Clostridium</taxon>
    </lineage>
</organism>
<keyword evidence="3 5" id="KW-1133">Transmembrane helix</keyword>
<dbReference type="Pfam" id="PF04191">
    <property type="entry name" value="PEMT"/>
    <property type="match status" value="1"/>
</dbReference>
<keyword evidence="2 5" id="KW-0812">Transmembrane</keyword>
<sequence>MNTENIIGLIILITFYVSYFTKAFLQSRNGIKTDRMGKGSKPKKTLIIEICLKISTILIALIQLISIIFIKKLPLILESNTIRYIGFFIALLGVIIFITAMATMRDSWRAGVDNTQKTKLVKAGIYKYSRNPAFVGFYLLYIGISLSFSNVINILFTCATILIFHFQILEEEKFLPTIFGQDYLDYKNSTCRYIGAKK</sequence>
<comment type="subcellular location">
    <subcellularLocation>
        <location evidence="1">Endomembrane system</location>
        <topology evidence="1">Multi-pass membrane protein</topology>
    </subcellularLocation>
</comment>
<reference evidence="6 7" key="1">
    <citation type="journal article" date="2021" name="Int. J. Syst. Evol. Microbiol.">
        <title>Clostridium zeae sp. nov., isolated from corn silage.</title>
        <authorList>
            <person name="Kobayashi H."/>
            <person name="Tanizawa Y."/>
            <person name="Yagura M."/>
            <person name="Sakamoto M."/>
            <person name="Ohkuma M."/>
            <person name="Tohno M."/>
        </authorList>
    </citation>
    <scope>NUCLEOTIDE SEQUENCE [LARGE SCALE GENOMIC DNA]</scope>
    <source>
        <strain evidence="6 7">CSC2</strain>
    </source>
</reference>
<evidence type="ECO:0000256" key="1">
    <source>
        <dbReference type="ARBA" id="ARBA00004127"/>
    </source>
</evidence>
<evidence type="ECO:0000313" key="7">
    <source>
        <dbReference type="Proteomes" id="UP000663802"/>
    </source>
</evidence>
<evidence type="ECO:0000256" key="3">
    <source>
        <dbReference type="ARBA" id="ARBA00022989"/>
    </source>
</evidence>
<dbReference type="PANTHER" id="PTHR12714:SF9">
    <property type="entry name" value="PROTEIN-S-ISOPRENYLCYSTEINE O-METHYLTRANSFERASE"/>
    <property type="match status" value="1"/>
</dbReference>
<dbReference type="PANTHER" id="PTHR12714">
    <property type="entry name" value="PROTEIN-S ISOPRENYLCYSTEINE O-METHYLTRANSFERASE"/>
    <property type="match status" value="1"/>
</dbReference>
<dbReference type="Gene3D" id="1.20.120.1630">
    <property type="match status" value="1"/>
</dbReference>
<name>A0ABQ1E6D3_9CLOT</name>
<gene>
    <name evidence="6" type="ORF">CSC2_08450</name>
</gene>
<proteinExistence type="predicted"/>
<keyword evidence="4 5" id="KW-0472">Membrane</keyword>
<keyword evidence="7" id="KW-1185">Reference proteome</keyword>
<feature type="transmembrane region" description="Helical" evidence="5">
    <location>
        <begin position="6"/>
        <end position="25"/>
    </location>
</feature>
<evidence type="ECO:0000256" key="2">
    <source>
        <dbReference type="ARBA" id="ARBA00022692"/>
    </source>
</evidence>
<dbReference type="EMBL" id="BMBA01000001">
    <property type="protein sequence ID" value="GFZ30319.1"/>
    <property type="molecule type" value="Genomic_DNA"/>
</dbReference>
<dbReference type="RefSeq" id="WP_206868294.1">
    <property type="nucleotide sequence ID" value="NZ_BMBA01000001.1"/>
</dbReference>
<protein>
    <recommendedName>
        <fullName evidence="8">Isoprenylcysteine carboxylmethyltransferase family protein</fullName>
    </recommendedName>
</protein>
<accession>A0ABQ1E6D3</accession>